<feature type="region of interest" description="Disordered" evidence="1">
    <location>
        <begin position="20"/>
        <end position="76"/>
    </location>
</feature>
<gene>
    <name evidence="2" type="ORF">R3P38DRAFT_3165990</name>
</gene>
<evidence type="ECO:0000313" key="2">
    <source>
        <dbReference type="EMBL" id="KAK7064980.1"/>
    </source>
</evidence>
<feature type="compositionally biased region" description="Polar residues" evidence="1">
    <location>
        <begin position="51"/>
        <end position="68"/>
    </location>
</feature>
<keyword evidence="3" id="KW-1185">Reference proteome</keyword>
<reference evidence="2 3" key="1">
    <citation type="journal article" date="2024" name="J Genomics">
        <title>Draft genome sequencing and assembly of Favolaschia claudopus CIRM-BRFM 2984 isolated from oak limbs.</title>
        <authorList>
            <person name="Navarro D."/>
            <person name="Drula E."/>
            <person name="Chaduli D."/>
            <person name="Cazenave R."/>
            <person name="Ahrendt S."/>
            <person name="Wang J."/>
            <person name="Lipzen A."/>
            <person name="Daum C."/>
            <person name="Barry K."/>
            <person name="Grigoriev I.V."/>
            <person name="Favel A."/>
            <person name="Rosso M.N."/>
            <person name="Martin F."/>
        </authorList>
    </citation>
    <scope>NUCLEOTIDE SEQUENCE [LARGE SCALE GENOMIC DNA]</scope>
    <source>
        <strain evidence="2 3">CIRM-BRFM 2984</strain>
    </source>
</reference>
<feature type="compositionally biased region" description="Low complexity" evidence="1">
    <location>
        <begin position="24"/>
        <end position="43"/>
    </location>
</feature>
<dbReference type="Proteomes" id="UP001362999">
    <property type="component" value="Unassembled WGS sequence"/>
</dbReference>
<protein>
    <submittedName>
        <fullName evidence="2">Uncharacterized protein</fullName>
    </submittedName>
</protein>
<dbReference type="AlphaFoldDB" id="A0AAW0EJK5"/>
<proteinExistence type="predicted"/>
<comment type="caution">
    <text evidence="2">The sequence shown here is derived from an EMBL/GenBank/DDBJ whole genome shotgun (WGS) entry which is preliminary data.</text>
</comment>
<name>A0AAW0EJK5_9AGAR</name>
<organism evidence="2 3">
    <name type="scientific">Favolaschia claudopus</name>
    <dbReference type="NCBI Taxonomy" id="2862362"/>
    <lineage>
        <taxon>Eukaryota</taxon>
        <taxon>Fungi</taxon>
        <taxon>Dikarya</taxon>
        <taxon>Basidiomycota</taxon>
        <taxon>Agaricomycotina</taxon>
        <taxon>Agaricomycetes</taxon>
        <taxon>Agaricomycetidae</taxon>
        <taxon>Agaricales</taxon>
        <taxon>Marasmiineae</taxon>
        <taxon>Mycenaceae</taxon>
        <taxon>Favolaschia</taxon>
    </lineage>
</organism>
<sequence length="358" mass="38564">MRQQPALLPPPPTQIFSVRPQFVSPSLPSSPLLSSPLLSPSSPRLAHHRLLSTSSPPQRCSNLLESNDTSSSASTPTLPTTHLFSIASNDASQTRLELFCAPTTSNNRPARSDSAVTRHLLSTFATGPFNSPPAAPRAPTSCLPSIKFVSGRRQAASRLVNSNFNLVSSFLPFTSINVPRAGLELGCRQANTAPSSSNRHAPLSASSPPTFSPLLRAAAPTFQIDARWEDVSMVYINVLRAGRSLGDFLSTGSGRRQANPTPPSSMRRTFVLPSMVSASRERRVAAHTLDALYRRPASGTHACSNRRTFAFTHFDAHAVHKRRAWSSNIHAALPPTVLTLYNDVPRAGRRLGSKLPAG</sequence>
<dbReference type="EMBL" id="JAWWNJ010000001">
    <property type="protein sequence ID" value="KAK7064980.1"/>
    <property type="molecule type" value="Genomic_DNA"/>
</dbReference>
<evidence type="ECO:0000313" key="3">
    <source>
        <dbReference type="Proteomes" id="UP001362999"/>
    </source>
</evidence>
<evidence type="ECO:0000256" key="1">
    <source>
        <dbReference type="SAM" id="MobiDB-lite"/>
    </source>
</evidence>
<accession>A0AAW0EJK5</accession>